<evidence type="ECO:0000256" key="1">
    <source>
        <dbReference type="ARBA" id="ARBA00004479"/>
    </source>
</evidence>
<comment type="subcellular location">
    <subcellularLocation>
        <location evidence="1">Membrane</location>
        <topology evidence="1">Single-pass type I membrane protein</topology>
    </subcellularLocation>
</comment>
<dbReference type="PANTHER" id="PTHR44755:SF8">
    <property type="entry name" value="RECEPTOR LIGAND BINDING REGION DOMAIN-CONTAINING PROTEIN"/>
    <property type="match status" value="1"/>
</dbReference>
<keyword evidence="7" id="KW-0675">Receptor</keyword>
<evidence type="ECO:0000313" key="13">
    <source>
        <dbReference type="Proteomes" id="UP000694402"/>
    </source>
</evidence>
<evidence type="ECO:0000256" key="7">
    <source>
        <dbReference type="ARBA" id="ARBA00023170"/>
    </source>
</evidence>
<keyword evidence="4 9" id="KW-1133">Transmembrane helix</keyword>
<evidence type="ECO:0000256" key="4">
    <source>
        <dbReference type="ARBA" id="ARBA00022989"/>
    </source>
</evidence>
<dbReference type="Pfam" id="PF07714">
    <property type="entry name" value="PK_Tyr_Ser-Thr"/>
    <property type="match status" value="1"/>
</dbReference>
<feature type="chain" id="PRO_5044255029" description="Protein kinase domain-containing protein" evidence="10">
    <location>
        <begin position="23"/>
        <end position="672"/>
    </location>
</feature>
<dbReference type="GO" id="GO:0038023">
    <property type="term" value="F:signaling receptor activity"/>
    <property type="evidence" value="ECO:0007669"/>
    <property type="project" value="TreeGrafter"/>
</dbReference>
<proteinExistence type="predicted"/>
<dbReference type="Proteomes" id="UP000694402">
    <property type="component" value="Unassembled WGS sequence"/>
</dbReference>
<dbReference type="Gene3D" id="3.40.50.2300">
    <property type="match status" value="2"/>
</dbReference>
<dbReference type="PROSITE" id="PS50011">
    <property type="entry name" value="PROTEIN_KINASE_DOM"/>
    <property type="match status" value="1"/>
</dbReference>
<keyword evidence="5" id="KW-0342">GTP-binding</keyword>
<evidence type="ECO:0000256" key="5">
    <source>
        <dbReference type="ARBA" id="ARBA00023134"/>
    </source>
</evidence>
<evidence type="ECO:0000256" key="9">
    <source>
        <dbReference type="SAM" id="Phobius"/>
    </source>
</evidence>
<feature type="transmembrane region" description="Helical" evidence="9">
    <location>
        <begin position="454"/>
        <end position="476"/>
    </location>
</feature>
<dbReference type="PRINTS" id="PR00255">
    <property type="entry name" value="NATPEPTIDER"/>
</dbReference>
<name>A0A8C8G8V0_ONCTS</name>
<dbReference type="GO" id="GO:0004672">
    <property type="term" value="F:protein kinase activity"/>
    <property type="evidence" value="ECO:0007669"/>
    <property type="project" value="InterPro"/>
</dbReference>
<dbReference type="Gene3D" id="1.10.510.10">
    <property type="entry name" value="Transferase(Phosphotransferase) domain 1"/>
    <property type="match status" value="1"/>
</dbReference>
<evidence type="ECO:0000313" key="12">
    <source>
        <dbReference type="Ensembl" id="ENSOTSP00005044644.2"/>
    </source>
</evidence>
<evidence type="ECO:0000256" key="6">
    <source>
        <dbReference type="ARBA" id="ARBA00023136"/>
    </source>
</evidence>
<organism evidence="12 13">
    <name type="scientific">Oncorhynchus tshawytscha</name>
    <name type="common">Chinook salmon</name>
    <name type="synonym">Salmo tshawytscha</name>
    <dbReference type="NCBI Taxonomy" id="74940"/>
    <lineage>
        <taxon>Eukaryota</taxon>
        <taxon>Metazoa</taxon>
        <taxon>Chordata</taxon>
        <taxon>Craniata</taxon>
        <taxon>Vertebrata</taxon>
        <taxon>Euteleostomi</taxon>
        <taxon>Actinopterygii</taxon>
        <taxon>Neopterygii</taxon>
        <taxon>Teleostei</taxon>
        <taxon>Protacanthopterygii</taxon>
        <taxon>Salmoniformes</taxon>
        <taxon>Salmonidae</taxon>
        <taxon>Salmoninae</taxon>
        <taxon>Oncorhynchus</taxon>
    </lineage>
</organism>
<dbReference type="PANTHER" id="PTHR44755">
    <property type="entry name" value="NATRIURETIC PEPTIDE RECEPTOR 3-RELATED"/>
    <property type="match status" value="1"/>
</dbReference>
<evidence type="ECO:0000256" key="2">
    <source>
        <dbReference type="ARBA" id="ARBA00022692"/>
    </source>
</evidence>
<protein>
    <recommendedName>
        <fullName evidence="11">Protein kinase domain-containing protein</fullName>
    </recommendedName>
</protein>
<sequence>MAFLLRALVLPVFLSSVPWVAGSTFTLLLSLPNTSMPFSVGRIGAGALIAIDAVNRSPDLLAGHWLEHEYVDDECSDVNGPGKVVELLHRRNYSAFIGPACSDVCAITAKLAAFWNIPVVSPTCADQQFLIKKAYPTLTRVFGPFTKMGSFFVKICEKFGWRRISIIYDHRPAWIIPAEGIRYQAEVSNITVAKYLAFQTPLGQDNTHTALTQARMLQEVAEVSRIIVISARGEVVRDFLVEAHRRGLTTGDYVFFCFEPYRLEEMFGNFDWKRGDVDDSVAKQAYQALFLLSLYKPNDQRYWNFSNDVIRRSREDFGYAYAPNEKVSVLAAIAHDSVWLYAQALNETLAERGDPYDGFTITRKMWNRTITGIQGDVTMDANGDRESAYMMKHIQGAENDREFKVIANYFGTNKAYEPVEGVQVYWPGGRKTPPKDTPHFGFKDELFINIEKRFAIAVGTIAVFLATGTLIICLLYRKHIIRKKVSVVLWRVSPGDVTMMGNSSSSAGKVPYLNSKSIDDSLESILGNMKDKPSSHRTAVYKENICSVRLLNVKSVCLNRELLTELKQCRDLSHPNICSVIGACLEPPQFFLLTEYCPKGSLQDILKNGSIKLHWSFKFSLMLDIVKGMDYYMPSSGTQKGDVYSFGIIVQEVVYRRGPFHIPNNNLEARGM</sequence>
<reference evidence="12" key="2">
    <citation type="submission" date="2025-09" db="UniProtKB">
        <authorList>
            <consortium name="Ensembl"/>
        </authorList>
    </citation>
    <scope>IDENTIFICATION</scope>
</reference>
<evidence type="ECO:0000259" key="11">
    <source>
        <dbReference type="PROSITE" id="PS50011"/>
    </source>
</evidence>
<reference evidence="12" key="1">
    <citation type="submission" date="2025-08" db="UniProtKB">
        <authorList>
            <consortium name="Ensembl"/>
        </authorList>
    </citation>
    <scope>IDENTIFICATION</scope>
</reference>
<keyword evidence="3 10" id="KW-0732">Signal</keyword>
<dbReference type="Ensembl" id="ENSOTST00005048550.2">
    <property type="protein sequence ID" value="ENSOTSP00005044644.2"/>
    <property type="gene ID" value="ENSOTSG00005021686.2"/>
</dbReference>
<dbReference type="GO" id="GO:0007165">
    <property type="term" value="P:signal transduction"/>
    <property type="evidence" value="ECO:0007669"/>
    <property type="project" value="TreeGrafter"/>
</dbReference>
<dbReference type="GO" id="GO:0016020">
    <property type="term" value="C:membrane"/>
    <property type="evidence" value="ECO:0007669"/>
    <property type="project" value="UniProtKB-SubCell"/>
</dbReference>
<dbReference type="InterPro" id="IPR052612">
    <property type="entry name" value="ANP_Clearance_Receptor"/>
</dbReference>
<keyword evidence="2 9" id="KW-0812">Transmembrane</keyword>
<evidence type="ECO:0000256" key="10">
    <source>
        <dbReference type="SAM" id="SignalP"/>
    </source>
</evidence>
<dbReference type="CDD" id="cd06352">
    <property type="entry name" value="PBP1_NPR_GC-like"/>
    <property type="match status" value="1"/>
</dbReference>
<feature type="signal peptide" evidence="10">
    <location>
        <begin position="1"/>
        <end position="22"/>
    </location>
</feature>
<dbReference type="GO" id="GO:0005525">
    <property type="term" value="F:GTP binding"/>
    <property type="evidence" value="ECO:0007669"/>
    <property type="project" value="UniProtKB-KW"/>
</dbReference>
<dbReference type="InterPro" id="IPR001170">
    <property type="entry name" value="ANPR/GUC"/>
</dbReference>
<feature type="domain" description="Protein kinase" evidence="11">
    <location>
        <begin position="512"/>
        <end position="672"/>
    </location>
</feature>
<dbReference type="GO" id="GO:0017046">
    <property type="term" value="F:peptide hormone binding"/>
    <property type="evidence" value="ECO:0007669"/>
    <property type="project" value="TreeGrafter"/>
</dbReference>
<dbReference type="InterPro" id="IPR001245">
    <property type="entry name" value="Ser-Thr/Tyr_kinase_cat_dom"/>
</dbReference>
<dbReference type="GO" id="GO:0005524">
    <property type="term" value="F:ATP binding"/>
    <property type="evidence" value="ECO:0007669"/>
    <property type="project" value="InterPro"/>
</dbReference>
<dbReference type="InterPro" id="IPR011009">
    <property type="entry name" value="Kinase-like_dom_sf"/>
</dbReference>
<dbReference type="InterPro" id="IPR001828">
    <property type="entry name" value="ANF_lig-bd_rcpt"/>
</dbReference>
<gene>
    <name evidence="12" type="primary">si:dkey-37g12.1</name>
</gene>
<keyword evidence="5" id="KW-0547">Nucleotide-binding</keyword>
<dbReference type="InterPro" id="IPR000719">
    <property type="entry name" value="Prot_kinase_dom"/>
</dbReference>
<dbReference type="SUPFAM" id="SSF56112">
    <property type="entry name" value="Protein kinase-like (PK-like)"/>
    <property type="match status" value="1"/>
</dbReference>
<evidence type="ECO:0000256" key="8">
    <source>
        <dbReference type="ARBA" id="ARBA00023180"/>
    </source>
</evidence>
<dbReference type="AlphaFoldDB" id="A0A8C8G8V0"/>
<dbReference type="Pfam" id="PF01094">
    <property type="entry name" value="ANF_receptor"/>
    <property type="match status" value="1"/>
</dbReference>
<keyword evidence="8" id="KW-0325">Glycoprotein</keyword>
<keyword evidence="6 9" id="KW-0472">Membrane</keyword>
<dbReference type="InterPro" id="IPR028082">
    <property type="entry name" value="Peripla_BP_I"/>
</dbReference>
<evidence type="ECO:0000256" key="3">
    <source>
        <dbReference type="ARBA" id="ARBA00022729"/>
    </source>
</evidence>
<keyword evidence="13" id="KW-1185">Reference proteome</keyword>
<dbReference type="SUPFAM" id="SSF53822">
    <property type="entry name" value="Periplasmic binding protein-like I"/>
    <property type="match status" value="1"/>
</dbReference>
<accession>A0A8C8G8V0</accession>
<dbReference type="GeneTree" id="ENSGT00940000156223"/>